<accession>A0A059EB53</accession>
<protein>
    <submittedName>
        <fullName evidence="2">Uncharacterized protein</fullName>
    </submittedName>
</protein>
<evidence type="ECO:0000313" key="3">
    <source>
        <dbReference type="Proteomes" id="UP000024547"/>
    </source>
</evidence>
<keyword evidence="3" id="KW-1185">Reference proteome</keyword>
<gene>
    <name evidence="2" type="ORF">HY36_00485</name>
</gene>
<dbReference type="AlphaFoldDB" id="A0A059EB53"/>
<organism evidence="2 3">
    <name type="scientific">Hyphomonas atlantica</name>
    <dbReference type="NCBI Taxonomy" id="1280948"/>
    <lineage>
        <taxon>Bacteria</taxon>
        <taxon>Pseudomonadati</taxon>
        <taxon>Pseudomonadota</taxon>
        <taxon>Alphaproteobacteria</taxon>
        <taxon>Hyphomonadales</taxon>
        <taxon>Hyphomonadaceae</taxon>
        <taxon>Hyphomonas</taxon>
    </lineage>
</organism>
<reference evidence="2 3" key="1">
    <citation type="journal article" date="2014" name="Antonie Van Leeuwenhoek">
        <title>Hyphomonas beringensis sp. nov. and Hyphomonas chukchiensis sp. nov., isolated from surface seawater of the Bering Sea and Chukchi Sea.</title>
        <authorList>
            <person name="Li C."/>
            <person name="Lai Q."/>
            <person name="Li G."/>
            <person name="Dong C."/>
            <person name="Wang J."/>
            <person name="Liao Y."/>
            <person name="Shao Z."/>
        </authorList>
    </citation>
    <scope>NUCLEOTIDE SEQUENCE [LARGE SCALE GENOMIC DNA]</scope>
    <source>
        <strain evidence="2 3">22II1-22F38</strain>
    </source>
</reference>
<evidence type="ECO:0000256" key="1">
    <source>
        <dbReference type="SAM" id="MobiDB-lite"/>
    </source>
</evidence>
<feature type="region of interest" description="Disordered" evidence="1">
    <location>
        <begin position="1"/>
        <end position="48"/>
    </location>
</feature>
<sequence>MHTSAFSRNRAKQGPLSRKRRSSCPLSGTRSARRSPAFSELPTCCRTA</sequence>
<dbReference type="STRING" id="1280948.HY36_00485"/>
<comment type="caution">
    <text evidence="2">The sequence shown here is derived from an EMBL/GenBank/DDBJ whole genome shotgun (WGS) entry which is preliminary data.</text>
</comment>
<name>A0A059EB53_9PROT</name>
<dbReference type="Proteomes" id="UP000024547">
    <property type="component" value="Unassembled WGS sequence"/>
</dbReference>
<evidence type="ECO:0000313" key="2">
    <source>
        <dbReference type="EMBL" id="KCZ64777.1"/>
    </source>
</evidence>
<dbReference type="EMBL" id="AWFH01000001">
    <property type="protein sequence ID" value="KCZ64777.1"/>
    <property type="molecule type" value="Genomic_DNA"/>
</dbReference>
<proteinExistence type="predicted"/>